<dbReference type="InParanoid" id="A0A0D0DFZ0"/>
<evidence type="ECO:0000256" key="1">
    <source>
        <dbReference type="SAM" id="MobiDB-lite"/>
    </source>
</evidence>
<gene>
    <name evidence="2" type="ORF">PAXRUDRAFT_77308</name>
</gene>
<feature type="compositionally biased region" description="Basic and acidic residues" evidence="1">
    <location>
        <begin position="36"/>
        <end position="45"/>
    </location>
</feature>
<dbReference type="Proteomes" id="UP000054538">
    <property type="component" value="Unassembled WGS sequence"/>
</dbReference>
<name>A0A0D0DFZ0_9AGAM</name>
<protein>
    <submittedName>
        <fullName evidence="2">Uncharacterized protein</fullName>
    </submittedName>
</protein>
<feature type="non-terminal residue" evidence="2">
    <location>
        <position position="160"/>
    </location>
</feature>
<evidence type="ECO:0000313" key="2">
    <source>
        <dbReference type="EMBL" id="KIK76745.1"/>
    </source>
</evidence>
<dbReference type="STRING" id="930991.A0A0D0DFZ0"/>
<dbReference type="EMBL" id="KN827314">
    <property type="protein sequence ID" value="KIK76745.1"/>
    <property type="molecule type" value="Genomic_DNA"/>
</dbReference>
<reference evidence="3" key="2">
    <citation type="submission" date="2015-01" db="EMBL/GenBank/DDBJ databases">
        <title>Evolutionary Origins and Diversification of the Mycorrhizal Mutualists.</title>
        <authorList>
            <consortium name="DOE Joint Genome Institute"/>
            <consortium name="Mycorrhizal Genomics Consortium"/>
            <person name="Kohler A."/>
            <person name="Kuo A."/>
            <person name="Nagy L.G."/>
            <person name="Floudas D."/>
            <person name="Copeland A."/>
            <person name="Barry K.W."/>
            <person name="Cichocki N."/>
            <person name="Veneault-Fourrey C."/>
            <person name="LaButti K."/>
            <person name="Lindquist E.A."/>
            <person name="Lipzen A."/>
            <person name="Lundell T."/>
            <person name="Morin E."/>
            <person name="Murat C."/>
            <person name="Riley R."/>
            <person name="Ohm R."/>
            <person name="Sun H."/>
            <person name="Tunlid A."/>
            <person name="Henrissat B."/>
            <person name="Grigoriev I.V."/>
            <person name="Hibbett D.S."/>
            <person name="Martin F."/>
        </authorList>
    </citation>
    <scope>NUCLEOTIDE SEQUENCE [LARGE SCALE GENOMIC DNA]</scope>
    <source>
        <strain evidence="3">Ve08.2h10</strain>
    </source>
</reference>
<dbReference type="AlphaFoldDB" id="A0A0D0DFZ0"/>
<feature type="compositionally biased region" description="Low complexity" evidence="1">
    <location>
        <begin position="47"/>
        <end position="57"/>
    </location>
</feature>
<dbReference type="HOGENOM" id="CLU_083382_1_0_1"/>
<feature type="region of interest" description="Disordered" evidence="1">
    <location>
        <begin position="36"/>
        <end position="66"/>
    </location>
</feature>
<accession>A0A0D0DFZ0</accession>
<reference evidence="2 3" key="1">
    <citation type="submission" date="2014-04" db="EMBL/GenBank/DDBJ databases">
        <authorList>
            <consortium name="DOE Joint Genome Institute"/>
            <person name="Kuo A."/>
            <person name="Kohler A."/>
            <person name="Jargeat P."/>
            <person name="Nagy L.G."/>
            <person name="Floudas D."/>
            <person name="Copeland A."/>
            <person name="Barry K.W."/>
            <person name="Cichocki N."/>
            <person name="Veneault-Fourrey C."/>
            <person name="LaButti K."/>
            <person name="Lindquist E.A."/>
            <person name="Lipzen A."/>
            <person name="Lundell T."/>
            <person name="Morin E."/>
            <person name="Murat C."/>
            <person name="Sun H."/>
            <person name="Tunlid A."/>
            <person name="Henrissat B."/>
            <person name="Grigoriev I.V."/>
            <person name="Hibbett D.S."/>
            <person name="Martin F."/>
            <person name="Nordberg H.P."/>
            <person name="Cantor M.N."/>
            <person name="Hua S.X."/>
        </authorList>
    </citation>
    <scope>NUCLEOTIDE SEQUENCE [LARGE SCALE GENOMIC DNA]</scope>
    <source>
        <strain evidence="2 3">Ve08.2h10</strain>
    </source>
</reference>
<sequence>LNIYDINDQIEDEEAFNGWGGAHQRWMEYAKKALGDSASNEKESPTDTDSNSDSTPAKKNKKAKKAKVDAVSMVSHISKAWIVDIKDASLEVMNQMVWGLITFHYRQASRMKDESMPWIQISTQRSDYICEKYLPQGAKIQEPSKLQKKEVISLLEFWRE</sequence>
<keyword evidence="3" id="KW-1185">Reference proteome</keyword>
<organism evidence="2 3">
    <name type="scientific">Paxillus rubicundulus Ve08.2h10</name>
    <dbReference type="NCBI Taxonomy" id="930991"/>
    <lineage>
        <taxon>Eukaryota</taxon>
        <taxon>Fungi</taxon>
        <taxon>Dikarya</taxon>
        <taxon>Basidiomycota</taxon>
        <taxon>Agaricomycotina</taxon>
        <taxon>Agaricomycetes</taxon>
        <taxon>Agaricomycetidae</taxon>
        <taxon>Boletales</taxon>
        <taxon>Paxilineae</taxon>
        <taxon>Paxillaceae</taxon>
        <taxon>Paxillus</taxon>
    </lineage>
</organism>
<proteinExistence type="predicted"/>
<feature type="non-terminal residue" evidence="2">
    <location>
        <position position="1"/>
    </location>
</feature>
<evidence type="ECO:0000313" key="3">
    <source>
        <dbReference type="Proteomes" id="UP000054538"/>
    </source>
</evidence>